<dbReference type="Pfam" id="PF14344">
    <property type="entry name" value="DUF4397"/>
    <property type="match status" value="1"/>
</dbReference>
<dbReference type="InterPro" id="IPR025510">
    <property type="entry name" value="DUF4397"/>
</dbReference>
<sequence>MLLVTPLLPAAEETNNWEKLRELRPGHRVQVIDDKMKSHQGALAGVTGSELVIESRGQATAIEPLLLTDDNSAPPAGQAKVRFVHASPNAPAVDVAVTAGPVLFSNVPFRGVGSYVFVAPGGVDLVVRRAGTDLVLLAVPGVLITAGVAYTIYAVGLVDGQPPLALLISVDSVAGTPVPSGG</sequence>
<keyword evidence="1" id="KW-0472">Membrane</keyword>
<proteinExistence type="predicted"/>
<feature type="domain" description="DUF4397" evidence="2">
    <location>
        <begin position="57"/>
        <end position="96"/>
    </location>
</feature>
<dbReference type="AlphaFoldDB" id="A0A7C4PKT5"/>
<evidence type="ECO:0000313" key="3">
    <source>
        <dbReference type="EMBL" id="HGS22827.1"/>
    </source>
</evidence>
<comment type="caution">
    <text evidence="3">The sequence shown here is derived from an EMBL/GenBank/DDBJ whole genome shotgun (WGS) entry which is preliminary data.</text>
</comment>
<reference evidence="3" key="1">
    <citation type="journal article" date="2020" name="mSystems">
        <title>Genome- and Community-Level Interaction Insights into Carbon Utilization and Element Cycling Functions of Hydrothermarchaeota in Hydrothermal Sediment.</title>
        <authorList>
            <person name="Zhou Z."/>
            <person name="Liu Y."/>
            <person name="Xu W."/>
            <person name="Pan J."/>
            <person name="Luo Z.H."/>
            <person name="Li M."/>
        </authorList>
    </citation>
    <scope>NUCLEOTIDE SEQUENCE [LARGE SCALE GENOMIC DNA]</scope>
    <source>
        <strain evidence="3">SpSt-573</strain>
    </source>
</reference>
<keyword evidence="1" id="KW-1133">Transmembrane helix</keyword>
<name>A0A7C4PKT5_9CHLR</name>
<feature type="transmembrane region" description="Helical" evidence="1">
    <location>
        <begin position="134"/>
        <end position="156"/>
    </location>
</feature>
<organism evidence="3">
    <name type="scientific">Anaerolinea thermolimosa</name>
    <dbReference type="NCBI Taxonomy" id="229919"/>
    <lineage>
        <taxon>Bacteria</taxon>
        <taxon>Bacillati</taxon>
        <taxon>Chloroflexota</taxon>
        <taxon>Anaerolineae</taxon>
        <taxon>Anaerolineales</taxon>
        <taxon>Anaerolineaceae</taxon>
        <taxon>Anaerolinea</taxon>
    </lineage>
</organism>
<accession>A0A7C4PKT5</accession>
<evidence type="ECO:0000259" key="2">
    <source>
        <dbReference type="Pfam" id="PF14344"/>
    </source>
</evidence>
<protein>
    <submittedName>
        <fullName evidence="3">DUF4397 domain-containing protein</fullName>
    </submittedName>
</protein>
<gene>
    <name evidence="3" type="ORF">ENT37_13310</name>
</gene>
<dbReference type="EMBL" id="DSYK01000661">
    <property type="protein sequence ID" value="HGS22827.1"/>
    <property type="molecule type" value="Genomic_DNA"/>
</dbReference>
<evidence type="ECO:0000256" key="1">
    <source>
        <dbReference type="SAM" id="Phobius"/>
    </source>
</evidence>
<keyword evidence="1" id="KW-0812">Transmembrane</keyword>